<keyword evidence="3" id="KW-1185">Reference proteome</keyword>
<feature type="region of interest" description="Disordered" evidence="1">
    <location>
        <begin position="191"/>
        <end position="258"/>
    </location>
</feature>
<evidence type="ECO:0000256" key="1">
    <source>
        <dbReference type="SAM" id="MobiDB-lite"/>
    </source>
</evidence>
<proteinExistence type="predicted"/>
<comment type="caution">
    <text evidence="2">The sequence shown here is derived from an EMBL/GenBank/DDBJ whole genome shotgun (WGS) entry which is preliminary data.</text>
</comment>
<name>A0A5D3AZ50_9TREE</name>
<feature type="compositionally biased region" description="Polar residues" evidence="1">
    <location>
        <begin position="122"/>
        <end position="142"/>
    </location>
</feature>
<feature type="compositionally biased region" description="Polar residues" evidence="1">
    <location>
        <begin position="153"/>
        <end position="164"/>
    </location>
</feature>
<feature type="compositionally biased region" description="Acidic residues" evidence="1">
    <location>
        <begin position="226"/>
        <end position="238"/>
    </location>
</feature>
<dbReference type="AlphaFoldDB" id="A0A5D3AZ50"/>
<feature type="region of interest" description="Disordered" evidence="1">
    <location>
        <begin position="81"/>
        <end position="165"/>
    </location>
</feature>
<organism evidence="2 3">
    <name type="scientific">Cryptococcus floricola</name>
    <dbReference type="NCBI Taxonomy" id="2591691"/>
    <lineage>
        <taxon>Eukaryota</taxon>
        <taxon>Fungi</taxon>
        <taxon>Dikarya</taxon>
        <taxon>Basidiomycota</taxon>
        <taxon>Agaricomycotina</taxon>
        <taxon>Tremellomycetes</taxon>
        <taxon>Tremellales</taxon>
        <taxon>Cryptococcaceae</taxon>
        <taxon>Cryptococcus</taxon>
    </lineage>
</organism>
<gene>
    <name evidence="2" type="ORF">B9479_004184</name>
</gene>
<dbReference type="EMBL" id="NIDF01000045">
    <property type="protein sequence ID" value="TYJ55146.1"/>
    <property type="molecule type" value="Genomic_DNA"/>
</dbReference>
<evidence type="ECO:0000313" key="3">
    <source>
        <dbReference type="Proteomes" id="UP000322245"/>
    </source>
</evidence>
<feature type="region of interest" description="Disordered" evidence="1">
    <location>
        <begin position="1"/>
        <end position="53"/>
    </location>
</feature>
<dbReference type="Proteomes" id="UP000322245">
    <property type="component" value="Unassembled WGS sequence"/>
</dbReference>
<feature type="compositionally biased region" description="Basic and acidic residues" evidence="1">
    <location>
        <begin position="193"/>
        <end position="205"/>
    </location>
</feature>
<feature type="compositionally biased region" description="Polar residues" evidence="1">
    <location>
        <begin position="41"/>
        <end position="53"/>
    </location>
</feature>
<sequence length="330" mass="36025">MPDNNQQASENVSSDGQPGSAATTADRPSAPRSSAASQQAVITTPSGARVTSTASFRVLNDEQLQRAIAADTRRRMGLGLLTTAASSSHPGGYPSQGDGSALYMGQASQGGSMMPPPPPPYQRQSGVQVQSSPSHTWQYHQGQRTEDSHRSLVPQNQQLQSQSFGEEGFYSNMLYNDDSGREDEAYMNLYRTRGSDPSDKGKRPALEAPPLAQHPPKQLRITETGTVEDEGDSAEVQEIDPATGQPVSEGPKSTRPPFRNLTFSVTVEADWGTSLGPQSEDRTTYRYDISSESRSRVMLQDVLRNLTNIKLQDQDALAKELHEMESRQRK</sequence>
<evidence type="ECO:0000313" key="2">
    <source>
        <dbReference type="EMBL" id="TYJ55146.1"/>
    </source>
</evidence>
<protein>
    <submittedName>
        <fullName evidence="2">Uncharacterized protein</fullName>
    </submittedName>
</protein>
<reference evidence="2 3" key="1">
    <citation type="submission" date="2017-05" db="EMBL/GenBank/DDBJ databases">
        <title>The Genome Sequence of Tsuchiyaea wingfieldii DSM 27421.</title>
        <authorList>
            <person name="Cuomo C."/>
            <person name="Passer A."/>
            <person name="Billmyre B."/>
            <person name="Heitman J."/>
        </authorList>
    </citation>
    <scope>NUCLEOTIDE SEQUENCE [LARGE SCALE GENOMIC DNA]</scope>
    <source>
        <strain evidence="2 3">DSM 27421</strain>
    </source>
</reference>
<feature type="compositionally biased region" description="Low complexity" evidence="1">
    <location>
        <begin position="27"/>
        <end position="40"/>
    </location>
</feature>
<accession>A0A5D3AZ50</accession>
<feature type="compositionally biased region" description="Polar residues" evidence="1">
    <location>
        <begin position="1"/>
        <end position="23"/>
    </location>
</feature>